<dbReference type="GO" id="GO:0009306">
    <property type="term" value="P:protein secretion"/>
    <property type="evidence" value="ECO:0007669"/>
    <property type="project" value="InterPro"/>
</dbReference>
<gene>
    <name evidence="7" type="ORF">OG2516_14683</name>
</gene>
<keyword evidence="8" id="KW-1185">Reference proteome</keyword>
<dbReference type="HOGENOM" id="CLU_002202_0_0_5"/>
<accession>Q2CC79</accession>
<evidence type="ECO:0000259" key="6">
    <source>
        <dbReference type="Pfam" id="PF04357"/>
    </source>
</evidence>
<dbReference type="STRING" id="314256.OG2516_14683"/>
<keyword evidence="3" id="KW-1133">Transmembrane helix</keyword>
<reference evidence="7 8" key="1">
    <citation type="journal article" date="2010" name="J. Bacteriol.">
        <title>Genome sequences of Oceanicola granulosus HTCC2516(T) and Oceanicola batsensis HTCC2597(TDelta).</title>
        <authorList>
            <person name="Thrash J.C."/>
            <person name="Cho J.C."/>
            <person name="Vergin K.L."/>
            <person name="Giovannoni S.J."/>
        </authorList>
    </citation>
    <scope>NUCLEOTIDE SEQUENCE [LARGE SCALE GENOMIC DNA]</scope>
    <source>
        <strain evidence="8">ATCC BAA-861 / DSM 15982 / KCTC 12143 / HTCC2516</strain>
    </source>
</reference>
<protein>
    <recommendedName>
        <fullName evidence="6">Translocation and assembly module TamB C-terminal domain-containing protein</fullName>
    </recommendedName>
</protein>
<dbReference type="GO" id="GO:0097347">
    <property type="term" value="C:TAM protein secretion complex"/>
    <property type="evidence" value="ECO:0007669"/>
    <property type="project" value="TreeGrafter"/>
</dbReference>
<dbReference type="InterPro" id="IPR007452">
    <property type="entry name" value="TamB_C"/>
</dbReference>
<dbReference type="Pfam" id="PF04357">
    <property type="entry name" value="TamB"/>
    <property type="match status" value="1"/>
</dbReference>
<evidence type="ECO:0000313" key="8">
    <source>
        <dbReference type="Proteomes" id="UP000003635"/>
    </source>
</evidence>
<dbReference type="GO" id="GO:0005886">
    <property type="term" value="C:plasma membrane"/>
    <property type="evidence" value="ECO:0007669"/>
    <property type="project" value="InterPro"/>
</dbReference>
<keyword evidence="2" id="KW-0812">Transmembrane</keyword>
<dbReference type="EMBL" id="AAOT01000032">
    <property type="protein sequence ID" value="EAR50281.1"/>
    <property type="molecule type" value="Genomic_DNA"/>
</dbReference>
<evidence type="ECO:0000256" key="4">
    <source>
        <dbReference type="ARBA" id="ARBA00023136"/>
    </source>
</evidence>
<comment type="subcellular location">
    <subcellularLocation>
        <location evidence="1">Membrane</location>
        <topology evidence="1">Single-pass membrane protein</topology>
    </subcellularLocation>
</comment>
<keyword evidence="4" id="KW-0472">Membrane</keyword>
<evidence type="ECO:0000256" key="2">
    <source>
        <dbReference type="ARBA" id="ARBA00022692"/>
    </source>
</evidence>
<name>Q2CC79_OCEGH</name>
<sequence length="1942" mass="200258">MRHLLAFFILVALALPAAAQQQQDGEDDVGYLTRVLQNQLSDVSREVRIRGFDGALSSRATIESLTIADVAGVWLEAEDLVLDWNRSALLRRRVDVETLAAGRIAILRPPVPDPDLDLPPPEASAFSLPDLPVSIEVDDFSIDRIELGEEFIGEPVAVEVAGQASLIDGEGTADIRAERIDGGEGRFVITGAFSNESRVLVLDLLLEEGPGGIAATALDLPGEPSVRLTIDGTGPIDDYNAELSLATDGVERLDGSFELATLREAEPEVEGELPPATRVFSVDFGGDVTSLLAPDYRDFFGPDVRLVTSGRLRPDGSLSLPELAISAESVQIEGSLELGADGWPERFALEGNLEGDGERLLLPLPGPRTYVDGGQIYLAYDAAEGEEWGGFALLNNYQRPGLRLPAVSLFGEGTIAKTSENALGEATVSLTYSTTGMEIADPALAQALGTDITGAADLTLDENAPVRLERFTIDGDGLSLVADATVRTQSAFETDFAASAEVDDFARFSRLTGTDLTGTGQLEVSGTVLPLGGGFDIDLSAVTTGLALGNDVVDPLLAGEGTVLLEATRDETGTRVERLEIATDALDVTGSATITSTVASVRLDADIADMSILSDDLVGPGNLTGTLNRDAAEVTTFDLALTTPAAELEFVGTAASPADGYATELALKGEVQDLAPFSELVGRDLAGAARLDVTGRLRPEQRFFDFDVSAVTDDLALDIERLDPLLAGQGTLFASVARDEAGLVVDAFRLTTDEVTAEAEAVWGPGQRTADLTAEIRDVGLVLDDVSGPATVEGRAEQDGEGNVALDLTATAPETSLTVDAVVGPPEGGYVTTGTVTADVASLAPFAPLIGRDIAGAAELRVTGSVEPESQFFDIELSAATEDLAVGIPRLDPLIGGSGRLVIDATRSAEGIDVDAFELTTAEITASGEAMFGDDVRSARIDAELRDVALVLDGLSGPATLRGTAEQDGAGNVALDLVASAPAAVVKLDATVAPPEEGYVTTGTLEADIASLAAFSSLAGRELAGAVTLDVSGTVAPQTQFFDIALSGRSRNLVVGIEQLDPLIAGDGRIVLDAARDADGIDVARFELETDELVAEGEGSVGEAGRSARIDARLRDVAVVLDGLSGPATLTGTAEQDAAGDIRVDMTATAPAARASIDALVEPSQGYRATGTVSADIASLAPFAPLAGRPLAGAVVLDASGSVSPLRRFFDVELTAATQDLAVGIAQLDPLIAGTGRLTLDAARDAGGIQVDAFELTTGQITASGEATITDERRTARIDARLNETGTVLAGVSGPATLTGTASQGAGGTVTVDLTATAPSLSADLDATVAPPEENYRVTGTLAATVGSLAPYRTLVGQPVSGSVRLDASGSLDPIEGSFDLALDAATTDLGIGNPEIDQLLRGPGTVSAQVSRDRPGQLRVESARVDFPNLSASGRLTGEDGSGTASFDARLADIGIFAPDFSGPVTATGTASRSGGGAWTVDADITGPGGVSAAIDGQVTESLDLGLTVTGSVPLGLANAYIDPRRVSGVGQFDLRIDAPPALGSVSGTVRVVDARLAVPSLTRALENINGTVALDGTSARLDLAARLDDGGGLTLTGPVALAAPYPAELALVLDGIVLRDPELYETTADGRITVTGPLAGGALIAGTFDLGRTEIRVPSSSVGALGDLPEVRHVAPPADVVRTLERARLSVSGGEAGESGDGDGAGGAAYPLDVLIRAPARIFVRGRGLDAELGGQLRIEGTTEDIIPIGRFDLLRGRLDILQQRFDLTEGYAQLQGDFVPYLRLVAETETRDGTDVRIIVEGPATEPDVTFASSPELPQDEVLARLIFGRDLASITPLQAIQLASAVGTLAGRGGGGIIGGLRDGLGLDDFDVTTDEEGTAAVRAGAYLSENVYTDVTVNAEGETQIDLNLDLTDDITAKGSVGSDGETSLGIFFERDY</sequence>
<dbReference type="Proteomes" id="UP000003635">
    <property type="component" value="Unassembled WGS sequence"/>
</dbReference>
<proteinExistence type="predicted"/>
<dbReference type="PANTHER" id="PTHR36985:SF1">
    <property type="entry name" value="TRANSLOCATION AND ASSEMBLY MODULE SUBUNIT TAMB"/>
    <property type="match status" value="1"/>
</dbReference>
<organism evidence="7 8">
    <name type="scientific">Oceanicola granulosus (strain ATCC BAA-861 / DSM 15982 / KCTC 12143 / HTCC2516)</name>
    <dbReference type="NCBI Taxonomy" id="314256"/>
    <lineage>
        <taxon>Bacteria</taxon>
        <taxon>Pseudomonadati</taxon>
        <taxon>Pseudomonadota</taxon>
        <taxon>Alphaproteobacteria</taxon>
        <taxon>Rhodobacterales</taxon>
        <taxon>Roseobacteraceae</taxon>
        <taxon>Oceanicola</taxon>
    </lineage>
</organism>
<dbReference type="OrthoDB" id="7784409at2"/>
<evidence type="ECO:0000313" key="7">
    <source>
        <dbReference type="EMBL" id="EAR50281.1"/>
    </source>
</evidence>
<feature type="chain" id="PRO_5004207476" description="Translocation and assembly module TamB C-terminal domain-containing protein" evidence="5">
    <location>
        <begin position="20"/>
        <end position="1942"/>
    </location>
</feature>
<comment type="caution">
    <text evidence="7">The sequence shown here is derived from an EMBL/GenBank/DDBJ whole genome shotgun (WGS) entry which is preliminary data.</text>
</comment>
<feature type="signal peptide" evidence="5">
    <location>
        <begin position="1"/>
        <end position="19"/>
    </location>
</feature>
<evidence type="ECO:0000256" key="1">
    <source>
        <dbReference type="ARBA" id="ARBA00004167"/>
    </source>
</evidence>
<dbReference type="RefSeq" id="WP_007256450.1">
    <property type="nucleotide sequence ID" value="NZ_CH724108.1"/>
</dbReference>
<dbReference type="eggNOG" id="COG2911">
    <property type="taxonomic scope" value="Bacteria"/>
</dbReference>
<feature type="domain" description="Translocation and assembly module TamB C-terminal" evidence="6">
    <location>
        <begin position="1585"/>
        <end position="1942"/>
    </location>
</feature>
<keyword evidence="5" id="KW-0732">Signal</keyword>
<dbReference type="PANTHER" id="PTHR36985">
    <property type="entry name" value="TRANSLOCATION AND ASSEMBLY MODULE SUBUNIT TAMB"/>
    <property type="match status" value="1"/>
</dbReference>
<evidence type="ECO:0000256" key="3">
    <source>
        <dbReference type="ARBA" id="ARBA00022989"/>
    </source>
</evidence>
<evidence type="ECO:0000256" key="5">
    <source>
        <dbReference type="SAM" id="SignalP"/>
    </source>
</evidence>